<protein>
    <submittedName>
        <fullName evidence="1">Histidine kinase</fullName>
    </submittedName>
</protein>
<name>A0A1B8HSE8_9GAMM</name>
<gene>
    <name evidence="1" type="ORF">AYY18_15190</name>
</gene>
<dbReference type="OrthoDB" id="9769264at2"/>
<keyword evidence="1" id="KW-0808">Transferase</keyword>
<sequence>MFNLTFPDYSHQQAYHYFSNEIYTSLNYLLNFYQLPEIKSSLPLSWETCAIHYIAGIYAEHEEHSTAITYLNQLKREGNQQQLTISPLSSDDSSFAAHIILKIIRDDKQLGFGYCDDNQLATDETVKIKEALAVIERYVPDTGKEISQFIHQIYLTQETKDGSRFMRSGTNFYMWGMLFTYIHPSHSVAYYIDILAHECGHTALNILNAQDQLVLNSPDDVFTAPLRDDDRPMIGIFHALFVLSRICYVFDEIIKKSTGECTSEYNERFTESLKKLRNTADIVKQHAVFTDTGRAIFSEICQRWNII</sequence>
<evidence type="ECO:0000313" key="1">
    <source>
        <dbReference type="EMBL" id="OBU12548.1"/>
    </source>
</evidence>
<keyword evidence="2" id="KW-1185">Reference proteome</keyword>
<dbReference type="GO" id="GO:0016301">
    <property type="term" value="F:kinase activity"/>
    <property type="evidence" value="ECO:0007669"/>
    <property type="project" value="UniProtKB-KW"/>
</dbReference>
<organism evidence="1 2">
    <name type="scientific">Morganella psychrotolerans</name>
    <dbReference type="NCBI Taxonomy" id="368603"/>
    <lineage>
        <taxon>Bacteria</taxon>
        <taxon>Pseudomonadati</taxon>
        <taxon>Pseudomonadota</taxon>
        <taxon>Gammaproteobacteria</taxon>
        <taxon>Enterobacterales</taxon>
        <taxon>Morganellaceae</taxon>
        <taxon>Morganella</taxon>
    </lineage>
</organism>
<keyword evidence="1" id="KW-0418">Kinase</keyword>
<dbReference type="AlphaFoldDB" id="A0A1B8HSE8"/>
<dbReference type="InterPro" id="IPR026337">
    <property type="entry name" value="AKG_HExxH"/>
</dbReference>
<evidence type="ECO:0000313" key="2">
    <source>
        <dbReference type="Proteomes" id="UP000092377"/>
    </source>
</evidence>
<dbReference type="NCBIfam" id="TIGR04267">
    <property type="entry name" value="mod_HExxH"/>
    <property type="match status" value="1"/>
</dbReference>
<proteinExistence type="predicted"/>
<dbReference type="RefSeq" id="WP_067399812.1">
    <property type="nucleotide sequence ID" value="NZ_LZEY01000005.1"/>
</dbReference>
<dbReference type="EMBL" id="LZEY01000005">
    <property type="protein sequence ID" value="OBU12548.1"/>
    <property type="molecule type" value="Genomic_DNA"/>
</dbReference>
<dbReference type="Proteomes" id="UP000092377">
    <property type="component" value="Unassembled WGS sequence"/>
</dbReference>
<reference evidence="2" key="1">
    <citation type="submission" date="2016-06" db="EMBL/GenBank/DDBJ databases">
        <authorList>
            <person name="Butler K."/>
        </authorList>
    </citation>
    <scope>NUCLEOTIDE SEQUENCE [LARGE SCALE GENOMIC DNA]</scope>
    <source>
        <strain evidence="2">GCSL-Mp20</strain>
    </source>
</reference>
<comment type="caution">
    <text evidence="1">The sequence shown here is derived from an EMBL/GenBank/DDBJ whole genome shotgun (WGS) entry which is preliminary data.</text>
</comment>
<accession>A0A1B8HSE8</accession>